<dbReference type="AlphaFoldDB" id="A0A915PR32"/>
<evidence type="ECO:0000256" key="6">
    <source>
        <dbReference type="ARBA" id="ARBA00022989"/>
    </source>
</evidence>
<accession>A0A915PR32</accession>
<proteinExistence type="inferred from homology"/>
<evidence type="ECO:0000256" key="8">
    <source>
        <dbReference type="SAM" id="Phobius"/>
    </source>
</evidence>
<dbReference type="PANTHER" id="PTHR12154">
    <property type="entry name" value="GLYCOSYL TRANSFERASE-RELATED"/>
    <property type="match status" value="1"/>
</dbReference>
<dbReference type="Gene3D" id="3.40.50.2000">
    <property type="entry name" value="Glycogen Phosphorylase B"/>
    <property type="match status" value="1"/>
</dbReference>
<feature type="transmembrane region" description="Helical" evidence="8">
    <location>
        <begin position="6"/>
        <end position="24"/>
    </location>
</feature>
<evidence type="ECO:0000313" key="10">
    <source>
        <dbReference type="WBParaSite" id="sdigi.contig2.g351.t1"/>
    </source>
</evidence>
<evidence type="ECO:0000313" key="9">
    <source>
        <dbReference type="Proteomes" id="UP000887581"/>
    </source>
</evidence>
<comment type="subcellular location">
    <subcellularLocation>
        <location evidence="1">Endoplasmic reticulum membrane</location>
        <topology evidence="1">Single-pass membrane protein</topology>
    </subcellularLocation>
</comment>
<dbReference type="PANTHER" id="PTHR12154:SF4">
    <property type="entry name" value="UDP-N-ACETYLGLUCOSAMINE TRANSFERASE SUBUNIT ALG14 HOMOLOG"/>
    <property type="match status" value="1"/>
</dbReference>
<dbReference type="GO" id="GO:0043541">
    <property type="term" value="C:UDP-N-acetylglucosamine transferase complex"/>
    <property type="evidence" value="ECO:0007669"/>
    <property type="project" value="TreeGrafter"/>
</dbReference>
<evidence type="ECO:0000256" key="2">
    <source>
        <dbReference type="ARBA" id="ARBA00009731"/>
    </source>
</evidence>
<feature type="transmembrane region" description="Helical" evidence="8">
    <location>
        <begin position="480"/>
        <end position="502"/>
    </location>
</feature>
<sequence>MSQEVLLIFYLISAGIGHLVCLMADGTSQGERKKFKNQLQQHGPTNQENAINIGVTSMGKTEVTKPTVHASLIPVLFQETPVVSFLTTPNNTPSYRENTFLSTAKLVKRSKRKQKGGGNGLMMIAILHLLLACGLIDLGMFLSIRFSHYGHIWPDSYAKLSVSEYRLYRNQILSIRLLYSPVTITVGLMIFFPKIIYLLSIFSSEVSFYRTVIVDGVISFVALIYACITGTHAYILLNSISKIEIDHRTDILCYAIRGPREKAPQELRDQCLLVAYKMFGDHLSLESIIAILVIIFSNLEWYRAKKSRDRKLGCSIVKRPLPGHSWPEKGGRDFGVFSDVLGDGDMSEQLLWLILIPLLVFILLYLNYIKRHACPRSSCLSASTRICSVLGSGGHTAELLSIMSAFKDQFGYRVYVVADTDQLSEQRVMDFEKPENLRNFRVVRMSRSREVKQSYITSIFTTVWACVECLLLMWRIRPDIVLCNGPGVCLPICFASALFDLLRLRNIRLFYVESLCRVKKLSLTGQILYQTRIPDIFFVHWQDLVERYPRAVLVPCIT</sequence>
<name>A0A915PR32_9BILA</name>
<keyword evidence="7 8" id="KW-0472">Membrane</keyword>
<evidence type="ECO:0000256" key="3">
    <source>
        <dbReference type="ARBA" id="ARBA00017467"/>
    </source>
</evidence>
<feature type="transmembrane region" description="Helical" evidence="8">
    <location>
        <begin position="177"/>
        <end position="200"/>
    </location>
</feature>
<keyword evidence="5" id="KW-0256">Endoplasmic reticulum</keyword>
<dbReference type="WBParaSite" id="sdigi.contig2.g351.t1">
    <property type="protein sequence ID" value="sdigi.contig2.g351.t1"/>
    <property type="gene ID" value="sdigi.contig2.g351"/>
</dbReference>
<dbReference type="InterPro" id="IPR013969">
    <property type="entry name" value="Oligosacch_biosynth_Alg14"/>
</dbReference>
<dbReference type="GO" id="GO:0004577">
    <property type="term" value="F:N-acetylglucosaminyldiphosphodolichol N-acetylglucosaminyltransferase activity"/>
    <property type="evidence" value="ECO:0007669"/>
    <property type="project" value="TreeGrafter"/>
</dbReference>
<evidence type="ECO:0000256" key="5">
    <source>
        <dbReference type="ARBA" id="ARBA00022824"/>
    </source>
</evidence>
<keyword evidence="4 8" id="KW-0812">Transmembrane</keyword>
<reference evidence="10" key="1">
    <citation type="submission" date="2022-11" db="UniProtKB">
        <authorList>
            <consortium name="WormBaseParasite"/>
        </authorList>
    </citation>
    <scope>IDENTIFICATION</scope>
</reference>
<evidence type="ECO:0000256" key="1">
    <source>
        <dbReference type="ARBA" id="ARBA00004389"/>
    </source>
</evidence>
<dbReference type="GO" id="GO:0006488">
    <property type="term" value="P:dolichol-linked oligosaccharide biosynthetic process"/>
    <property type="evidence" value="ECO:0007669"/>
    <property type="project" value="InterPro"/>
</dbReference>
<keyword evidence="9" id="KW-1185">Reference proteome</keyword>
<evidence type="ECO:0000256" key="4">
    <source>
        <dbReference type="ARBA" id="ARBA00022692"/>
    </source>
</evidence>
<feature type="transmembrane region" description="Helical" evidence="8">
    <location>
        <begin position="454"/>
        <end position="474"/>
    </location>
</feature>
<keyword evidence="6 8" id="KW-1133">Transmembrane helix</keyword>
<dbReference type="Pfam" id="PF08660">
    <property type="entry name" value="Alg14"/>
    <property type="match status" value="1"/>
</dbReference>
<evidence type="ECO:0000256" key="7">
    <source>
        <dbReference type="ARBA" id="ARBA00023136"/>
    </source>
</evidence>
<dbReference type="Proteomes" id="UP000887581">
    <property type="component" value="Unplaced"/>
</dbReference>
<feature type="transmembrane region" description="Helical" evidence="8">
    <location>
        <begin position="350"/>
        <end position="368"/>
    </location>
</feature>
<organism evidence="9 10">
    <name type="scientific">Setaria digitata</name>
    <dbReference type="NCBI Taxonomy" id="48799"/>
    <lineage>
        <taxon>Eukaryota</taxon>
        <taxon>Metazoa</taxon>
        <taxon>Ecdysozoa</taxon>
        <taxon>Nematoda</taxon>
        <taxon>Chromadorea</taxon>
        <taxon>Rhabditida</taxon>
        <taxon>Spirurina</taxon>
        <taxon>Spiruromorpha</taxon>
        <taxon>Filarioidea</taxon>
        <taxon>Setariidae</taxon>
        <taxon>Setaria</taxon>
    </lineage>
</organism>
<feature type="transmembrane region" description="Helical" evidence="8">
    <location>
        <begin position="121"/>
        <end position="144"/>
    </location>
</feature>
<dbReference type="SUPFAM" id="SSF53756">
    <property type="entry name" value="UDP-Glycosyltransferase/glycogen phosphorylase"/>
    <property type="match status" value="1"/>
</dbReference>
<comment type="similarity">
    <text evidence="2">Belongs to the ALG14 family.</text>
</comment>
<feature type="transmembrane region" description="Helical" evidence="8">
    <location>
        <begin position="212"/>
        <end position="237"/>
    </location>
</feature>
<protein>
    <recommendedName>
        <fullName evidence="3">UDP-N-acetylglucosamine transferase subunit ALG14</fullName>
    </recommendedName>
</protein>